<reference evidence="2" key="1">
    <citation type="submission" date="2016-10" db="EMBL/GenBank/DDBJ databases">
        <authorList>
            <person name="Varghese N."/>
            <person name="Submissions S."/>
        </authorList>
    </citation>
    <scope>NUCLEOTIDE SEQUENCE [LARGE SCALE GENOMIC DNA]</scope>
    <source>
        <strain evidence="2">DSM 45245</strain>
    </source>
</reference>
<keyword evidence="2" id="KW-1185">Reference proteome</keyword>
<gene>
    <name evidence="1" type="ORF">SAMN05444365_102384</name>
</gene>
<dbReference type="InterPro" id="IPR012467">
    <property type="entry name" value="DUF1684"/>
</dbReference>
<dbReference type="RefSeq" id="WP_091553629.1">
    <property type="nucleotide sequence ID" value="NZ_FNPH01000002.1"/>
</dbReference>
<dbReference type="Proteomes" id="UP000242415">
    <property type="component" value="Unassembled WGS sequence"/>
</dbReference>
<sequence>MTMVEREALVNDWVAWRVRRVDELREPYGWLSLSALHWLTGEPTGYRGVPGRWDGRPAGVMARVTPEDGLVLHGRHVQGTVLVEVADAAPPAIATVADKRIEIMQRGRRYAIRVRDPRAATRTRFAGVPAYAPRPEWIVEGWFHAYDEPRDVTLGSVVDGLTHRQCARGVVRFHLDGEDYALTAFGRADGGLWLPFRDATSGVTTCPAARSLTVPEPGPDGLLILDFNRAVNPPCAFTDFATCALPPPENTLPFAVEAGERSPLRVAPDGGRHRAE</sequence>
<evidence type="ECO:0000313" key="1">
    <source>
        <dbReference type="EMBL" id="SDY47787.1"/>
    </source>
</evidence>
<organism evidence="1 2">
    <name type="scientific">Micromonospora pattaloongensis</name>
    <dbReference type="NCBI Taxonomy" id="405436"/>
    <lineage>
        <taxon>Bacteria</taxon>
        <taxon>Bacillati</taxon>
        <taxon>Actinomycetota</taxon>
        <taxon>Actinomycetes</taxon>
        <taxon>Micromonosporales</taxon>
        <taxon>Micromonosporaceae</taxon>
        <taxon>Micromonospora</taxon>
    </lineage>
</organism>
<evidence type="ECO:0008006" key="3">
    <source>
        <dbReference type="Google" id="ProtNLM"/>
    </source>
</evidence>
<dbReference type="AlphaFoldDB" id="A0A1H3K6F1"/>
<dbReference type="Pfam" id="PF07920">
    <property type="entry name" value="DUF1684"/>
    <property type="match status" value="1"/>
</dbReference>
<protein>
    <recommendedName>
        <fullName evidence="3">DUF1684 domain-containing protein</fullName>
    </recommendedName>
</protein>
<dbReference type="PANTHER" id="PTHR41913">
    <property type="entry name" value="DUF1684 DOMAIN-CONTAINING PROTEIN"/>
    <property type="match status" value="1"/>
</dbReference>
<dbReference type="OrthoDB" id="5493262at2"/>
<dbReference type="STRING" id="405436.SAMN05444365_102384"/>
<proteinExistence type="predicted"/>
<dbReference type="PANTHER" id="PTHR41913:SF1">
    <property type="entry name" value="DUF1684 DOMAIN-CONTAINING PROTEIN"/>
    <property type="match status" value="1"/>
</dbReference>
<name>A0A1H3K6F1_9ACTN</name>
<accession>A0A1H3K6F1</accession>
<dbReference type="EMBL" id="FNPH01000002">
    <property type="protein sequence ID" value="SDY47787.1"/>
    <property type="molecule type" value="Genomic_DNA"/>
</dbReference>
<evidence type="ECO:0000313" key="2">
    <source>
        <dbReference type="Proteomes" id="UP000242415"/>
    </source>
</evidence>